<proteinExistence type="predicted"/>
<organism evidence="1 2">
    <name type="scientific">Brassica cretica</name>
    <name type="common">Mustard</name>
    <dbReference type="NCBI Taxonomy" id="69181"/>
    <lineage>
        <taxon>Eukaryota</taxon>
        <taxon>Viridiplantae</taxon>
        <taxon>Streptophyta</taxon>
        <taxon>Embryophyta</taxon>
        <taxon>Tracheophyta</taxon>
        <taxon>Spermatophyta</taxon>
        <taxon>Magnoliopsida</taxon>
        <taxon>eudicotyledons</taxon>
        <taxon>Gunneridae</taxon>
        <taxon>Pentapetalae</taxon>
        <taxon>rosids</taxon>
        <taxon>malvids</taxon>
        <taxon>Brassicales</taxon>
        <taxon>Brassicaceae</taxon>
        <taxon>Brassiceae</taxon>
        <taxon>Brassica</taxon>
    </lineage>
</organism>
<gene>
    <name evidence="1" type="ORF">F2Q69_00021615</name>
</gene>
<protein>
    <submittedName>
        <fullName evidence="1">Uncharacterized protein</fullName>
    </submittedName>
</protein>
<dbReference type="AlphaFoldDB" id="A0A8S9QD77"/>
<reference evidence="1" key="1">
    <citation type="submission" date="2019-12" db="EMBL/GenBank/DDBJ databases">
        <title>Genome sequencing and annotation of Brassica cretica.</title>
        <authorList>
            <person name="Studholme D.J."/>
            <person name="Sarris P."/>
        </authorList>
    </citation>
    <scope>NUCLEOTIDE SEQUENCE</scope>
    <source>
        <strain evidence="1">PFS-109/04</strain>
        <tissue evidence="1">Leaf</tissue>
    </source>
</reference>
<comment type="caution">
    <text evidence="1">The sequence shown here is derived from an EMBL/GenBank/DDBJ whole genome shotgun (WGS) entry which is preliminary data.</text>
</comment>
<evidence type="ECO:0000313" key="1">
    <source>
        <dbReference type="EMBL" id="KAF3537883.1"/>
    </source>
</evidence>
<evidence type="ECO:0000313" key="2">
    <source>
        <dbReference type="Proteomes" id="UP000712600"/>
    </source>
</evidence>
<sequence length="200" mass="22073">MGDRDLEKNMDNPDTVQKVCGGPWLHQTEWTVLVIAPRLCPRDASLDLADHNQTTNLDTGMSCQRARVTKGCEFPKGVSNQRVRVAKGYEHQEVQGPRGTQERRGACSKRCLLRQVVSDPYGSVYDWISQDKPKAGSGKEVRWAIEPDFMGRSNLDSIRNQAKHCTIDPLGCWVSGQGRGLSPEGFGSGVGLCPTQTQSE</sequence>
<dbReference type="EMBL" id="QGKX02001290">
    <property type="protein sequence ID" value="KAF3537883.1"/>
    <property type="molecule type" value="Genomic_DNA"/>
</dbReference>
<accession>A0A8S9QD77</accession>
<name>A0A8S9QD77_BRACR</name>
<dbReference type="Proteomes" id="UP000712600">
    <property type="component" value="Unassembled WGS sequence"/>
</dbReference>